<evidence type="ECO:0000313" key="5">
    <source>
        <dbReference type="EMBL" id="EJK62835.1"/>
    </source>
</evidence>
<feature type="region of interest" description="Disordered" evidence="4">
    <location>
        <begin position="450"/>
        <end position="470"/>
    </location>
</feature>
<keyword evidence="6" id="KW-1185">Reference proteome</keyword>
<proteinExistence type="predicted"/>
<dbReference type="SUPFAM" id="SSF52047">
    <property type="entry name" value="RNI-like"/>
    <property type="match status" value="1"/>
</dbReference>
<dbReference type="InterPro" id="IPR027038">
    <property type="entry name" value="RanGap"/>
</dbReference>
<dbReference type="Gene3D" id="3.80.10.10">
    <property type="entry name" value="Ribonuclease Inhibitor"/>
    <property type="match status" value="1"/>
</dbReference>
<keyword evidence="3" id="KW-0677">Repeat</keyword>
<evidence type="ECO:0000256" key="1">
    <source>
        <dbReference type="ARBA" id="ARBA00022468"/>
    </source>
</evidence>
<dbReference type="PANTHER" id="PTHR24113">
    <property type="entry name" value="RAN GTPASE-ACTIVATING PROTEIN 1"/>
    <property type="match status" value="1"/>
</dbReference>
<protein>
    <submittedName>
        <fullName evidence="5">Uncharacterized protein</fullName>
    </submittedName>
</protein>
<feature type="region of interest" description="Disordered" evidence="4">
    <location>
        <begin position="317"/>
        <end position="408"/>
    </location>
</feature>
<dbReference type="GO" id="GO:0006913">
    <property type="term" value="P:nucleocytoplasmic transport"/>
    <property type="evidence" value="ECO:0007669"/>
    <property type="project" value="TreeGrafter"/>
</dbReference>
<dbReference type="InterPro" id="IPR032675">
    <property type="entry name" value="LRR_dom_sf"/>
</dbReference>
<dbReference type="GO" id="GO:0048471">
    <property type="term" value="C:perinuclear region of cytoplasm"/>
    <property type="evidence" value="ECO:0007669"/>
    <property type="project" value="TreeGrafter"/>
</dbReference>
<evidence type="ECO:0000256" key="3">
    <source>
        <dbReference type="ARBA" id="ARBA00022737"/>
    </source>
</evidence>
<organism evidence="5 6">
    <name type="scientific">Thalassiosira oceanica</name>
    <name type="common">Marine diatom</name>
    <dbReference type="NCBI Taxonomy" id="159749"/>
    <lineage>
        <taxon>Eukaryota</taxon>
        <taxon>Sar</taxon>
        <taxon>Stramenopiles</taxon>
        <taxon>Ochrophyta</taxon>
        <taxon>Bacillariophyta</taxon>
        <taxon>Coscinodiscophyceae</taxon>
        <taxon>Thalassiosirophycidae</taxon>
        <taxon>Thalassiosirales</taxon>
        <taxon>Thalassiosiraceae</taxon>
        <taxon>Thalassiosira</taxon>
    </lineage>
</organism>
<dbReference type="PANTHER" id="PTHR24113:SF12">
    <property type="entry name" value="RAN GTPASE-ACTIVATING PROTEIN 1"/>
    <property type="match status" value="1"/>
</dbReference>
<feature type="compositionally biased region" description="Basic and acidic residues" evidence="4">
    <location>
        <begin position="373"/>
        <end position="383"/>
    </location>
</feature>
<keyword evidence="2" id="KW-0433">Leucine-rich repeat</keyword>
<name>K0SBX5_THAOC</name>
<dbReference type="GO" id="GO:0005096">
    <property type="term" value="F:GTPase activator activity"/>
    <property type="evidence" value="ECO:0007669"/>
    <property type="project" value="UniProtKB-KW"/>
</dbReference>
<evidence type="ECO:0000256" key="4">
    <source>
        <dbReference type="SAM" id="MobiDB-lite"/>
    </source>
</evidence>
<dbReference type="SMART" id="SM00368">
    <property type="entry name" value="LRR_RI"/>
    <property type="match status" value="2"/>
</dbReference>
<dbReference type="AlphaFoldDB" id="K0SBX5"/>
<gene>
    <name evidence="5" type="ORF">THAOC_16539</name>
</gene>
<sequence>MELPAIVLKELRLCLVAEGLGHVDKLHLEWNEFQGSDGVDFALEIMQSQTKMTQISYVRNPVYNGQDCQILIDAIVSHPNISSCQLECVCGRERNGHDYLVDLLRKEEMKNVDFSNCGVTTNSQSTLFEAIKFHPNLARLSLGENNLNDEDAFHLADALRYNRTLDNLSLGSNEFTERGEIALLEVIYDDSSLNAVADSNHICTIDPFGLYQRDRHDRLLCNDGPKSRAQKIFNLLRERNIEGTNVYYMEREISSVDTLKVVPFVLEAAQIYGEQWRNRGEWGKSRRCRTVEDAADLSITYELLRSWNATLLHDGPAATQESDATQSRTNAVSVEKTFPLARQRPKQGRSVHHLRRAADDPVREAGAPPAQESQRRELHERHPAHVVNEQDGPAVPRPAPGQAPQRPSLAPRERLGERLGPVPPLLDVDPPSAAPGRELHHRVLGARVPVHRPLDPPHRHGGVPRRDVRDVPGVGRVDVRVDEVERLPQRGVRRRHRLEGERLPPPEEARFLEVVQDRKVLVPVRLDDLPPKAVVPRRLDPVPRHALEAHEAKEAVRPLVRGQQVLEGVVARLPLEHAPFRHPPLAERAGLGRALDPLGDVDVIP</sequence>
<feature type="compositionally biased region" description="Basic and acidic residues" evidence="4">
    <location>
        <begin position="452"/>
        <end position="470"/>
    </location>
</feature>
<dbReference type="GO" id="GO:0005829">
    <property type="term" value="C:cytosol"/>
    <property type="evidence" value="ECO:0007669"/>
    <property type="project" value="TreeGrafter"/>
</dbReference>
<dbReference type="Proteomes" id="UP000266841">
    <property type="component" value="Unassembled WGS sequence"/>
</dbReference>
<keyword evidence="1" id="KW-0343">GTPase activation</keyword>
<dbReference type="EMBL" id="AGNL01018595">
    <property type="protein sequence ID" value="EJK62835.1"/>
    <property type="molecule type" value="Genomic_DNA"/>
</dbReference>
<feature type="compositionally biased region" description="Basic residues" evidence="4">
    <location>
        <begin position="343"/>
        <end position="355"/>
    </location>
</feature>
<evidence type="ECO:0000256" key="2">
    <source>
        <dbReference type="ARBA" id="ARBA00022614"/>
    </source>
</evidence>
<accession>K0SBX5</accession>
<feature type="compositionally biased region" description="Polar residues" evidence="4">
    <location>
        <begin position="319"/>
        <end position="332"/>
    </location>
</feature>
<evidence type="ECO:0000313" key="6">
    <source>
        <dbReference type="Proteomes" id="UP000266841"/>
    </source>
</evidence>
<dbReference type="OrthoDB" id="65413at2759"/>
<dbReference type="GO" id="GO:0005634">
    <property type="term" value="C:nucleus"/>
    <property type="evidence" value="ECO:0007669"/>
    <property type="project" value="TreeGrafter"/>
</dbReference>
<reference evidence="5 6" key="1">
    <citation type="journal article" date="2012" name="Genome Biol.">
        <title>Genome and low-iron response of an oceanic diatom adapted to chronic iron limitation.</title>
        <authorList>
            <person name="Lommer M."/>
            <person name="Specht M."/>
            <person name="Roy A.S."/>
            <person name="Kraemer L."/>
            <person name="Andreson R."/>
            <person name="Gutowska M.A."/>
            <person name="Wolf J."/>
            <person name="Bergner S.V."/>
            <person name="Schilhabel M.B."/>
            <person name="Klostermeier U.C."/>
            <person name="Beiko R.G."/>
            <person name="Rosenstiel P."/>
            <person name="Hippler M."/>
            <person name="Laroche J."/>
        </authorList>
    </citation>
    <scope>NUCLEOTIDE SEQUENCE [LARGE SCALE GENOMIC DNA]</scope>
    <source>
        <strain evidence="5 6">CCMP1005</strain>
    </source>
</reference>
<dbReference type="GO" id="GO:0031267">
    <property type="term" value="F:small GTPase binding"/>
    <property type="evidence" value="ECO:0007669"/>
    <property type="project" value="TreeGrafter"/>
</dbReference>
<comment type="caution">
    <text evidence="5">The sequence shown here is derived from an EMBL/GenBank/DDBJ whole genome shotgun (WGS) entry which is preliminary data.</text>
</comment>